<name>A0A346XTQ1_9ACTN</name>
<gene>
    <name evidence="3" type="ORF">DVS28_a0897</name>
</gene>
<dbReference type="AlphaFoldDB" id="A0A346XTQ1"/>
<dbReference type="SMART" id="SM00710">
    <property type="entry name" value="PbH1"/>
    <property type="match status" value="7"/>
</dbReference>
<proteinExistence type="predicted"/>
<dbReference type="OrthoDB" id="9807425at2"/>
<protein>
    <recommendedName>
        <fullName evidence="2">Right handed beta helix domain-containing protein</fullName>
    </recommendedName>
</protein>
<dbReference type="KEGG" id="euz:DVS28_a0897"/>
<evidence type="ECO:0000256" key="1">
    <source>
        <dbReference type="SAM" id="SignalP"/>
    </source>
</evidence>
<evidence type="ECO:0000313" key="3">
    <source>
        <dbReference type="EMBL" id="AXV05598.1"/>
    </source>
</evidence>
<feature type="domain" description="Right handed beta helix" evidence="2">
    <location>
        <begin position="236"/>
        <end position="408"/>
    </location>
</feature>
<sequence>MRILVTLLLLSALVACTGEAIDPVAGDASSPSGSEASTEIADVGEDLQGFARPGTALPPEPDLRDAIRLEVGVRLQDVVDASPVGSTFLLASGLHRTQALTLRDGDTLVGEPGAVMDGSILLEDLVPDGDRWVSSGRTEDPAPHGVMLEGWDNEANPHDLFVDGVRQRHVLTRADVGPGTYWFDYDNDQLVMGTDPTGKDVELAVVQVGIAGPGTSDVTVRGVELRHYAVWAQQGAISAADTHDWTLVAVRAVDNHGAGIRLGSGTEVHGCWAEGNGQMGVIGWHQETDDRPMVVSGCHIESNGVLGFDWTWEAGATKFIDTHGLDFRNNAVLDNAGPGIWFDTMNTDATIVGNEISGNAINGVFYELSSGALVEDNVITDNGAEGGALAAGIFVANSPGVTVRNNTLSGNTNEVVGVQSHHGDEIDIPRLVEDLQVTGNHITLTTGFVGLSVTTDQTFLYEEGNNRFADNDYVLDGCDPCFIWGDFMELGEWQAVGNDLEATFTTVGD</sequence>
<dbReference type="InterPro" id="IPR039448">
    <property type="entry name" value="Beta_helix"/>
</dbReference>
<reference evidence="3 4" key="1">
    <citation type="submission" date="2018-09" db="EMBL/GenBank/DDBJ databases">
        <title>Complete genome sequence of Euzebya sp. DY32-46 isolated from seawater of Pacific Ocean.</title>
        <authorList>
            <person name="Xu L."/>
            <person name="Wu Y.-H."/>
            <person name="Xu X.-W."/>
        </authorList>
    </citation>
    <scope>NUCLEOTIDE SEQUENCE [LARGE SCALE GENOMIC DNA]</scope>
    <source>
        <strain evidence="3 4">DY32-46</strain>
    </source>
</reference>
<dbReference type="EMBL" id="CP031165">
    <property type="protein sequence ID" value="AXV05598.1"/>
    <property type="molecule type" value="Genomic_DNA"/>
</dbReference>
<organism evidence="3 4">
    <name type="scientific">Euzebya pacifica</name>
    <dbReference type="NCBI Taxonomy" id="1608957"/>
    <lineage>
        <taxon>Bacteria</taxon>
        <taxon>Bacillati</taxon>
        <taxon>Actinomycetota</taxon>
        <taxon>Nitriliruptoria</taxon>
        <taxon>Euzebyales</taxon>
    </lineage>
</organism>
<keyword evidence="1" id="KW-0732">Signal</keyword>
<dbReference type="InterPro" id="IPR011050">
    <property type="entry name" value="Pectin_lyase_fold/virulence"/>
</dbReference>
<dbReference type="Proteomes" id="UP000264006">
    <property type="component" value="Chromosome"/>
</dbReference>
<dbReference type="InterPro" id="IPR012334">
    <property type="entry name" value="Pectin_lyas_fold"/>
</dbReference>
<feature type="signal peptide" evidence="1">
    <location>
        <begin position="1"/>
        <end position="20"/>
    </location>
</feature>
<dbReference type="Gene3D" id="2.160.20.10">
    <property type="entry name" value="Single-stranded right-handed beta-helix, Pectin lyase-like"/>
    <property type="match status" value="1"/>
</dbReference>
<accession>A0A346XTQ1</accession>
<dbReference type="Pfam" id="PF13229">
    <property type="entry name" value="Beta_helix"/>
    <property type="match status" value="1"/>
</dbReference>
<dbReference type="PROSITE" id="PS51257">
    <property type="entry name" value="PROKAR_LIPOPROTEIN"/>
    <property type="match status" value="1"/>
</dbReference>
<feature type="chain" id="PRO_5016898024" description="Right handed beta helix domain-containing protein" evidence="1">
    <location>
        <begin position="21"/>
        <end position="509"/>
    </location>
</feature>
<dbReference type="InterPro" id="IPR006626">
    <property type="entry name" value="PbH1"/>
</dbReference>
<evidence type="ECO:0000259" key="2">
    <source>
        <dbReference type="Pfam" id="PF13229"/>
    </source>
</evidence>
<keyword evidence="4" id="KW-1185">Reference proteome</keyword>
<dbReference type="SUPFAM" id="SSF51126">
    <property type="entry name" value="Pectin lyase-like"/>
    <property type="match status" value="1"/>
</dbReference>
<evidence type="ECO:0000313" key="4">
    <source>
        <dbReference type="Proteomes" id="UP000264006"/>
    </source>
</evidence>